<feature type="domain" description="Bacterial bifunctional deaminase-reductase C-terminal" evidence="1">
    <location>
        <begin position="10"/>
        <end position="193"/>
    </location>
</feature>
<dbReference type="InterPro" id="IPR050765">
    <property type="entry name" value="Riboflavin_Biosynth_HTPR"/>
</dbReference>
<gene>
    <name evidence="2" type="ORF">ACFPZN_47205</name>
</gene>
<dbReference type="Proteomes" id="UP001596074">
    <property type="component" value="Unassembled WGS sequence"/>
</dbReference>
<name>A0ABW1AFD0_9ACTN</name>
<dbReference type="InterPro" id="IPR002734">
    <property type="entry name" value="RibDG_C"/>
</dbReference>
<dbReference type="PANTHER" id="PTHR38011:SF2">
    <property type="entry name" value="BIFUNCTIONAL DEAMINASE-REDUCTASE DOMAIN PROTEIN"/>
    <property type="match status" value="1"/>
</dbReference>
<dbReference type="EMBL" id="JBHSON010000107">
    <property type="protein sequence ID" value="MFC5753253.1"/>
    <property type="molecule type" value="Genomic_DNA"/>
</dbReference>
<dbReference type="SUPFAM" id="SSF53597">
    <property type="entry name" value="Dihydrofolate reductase-like"/>
    <property type="match status" value="1"/>
</dbReference>
<sequence>MTTTTGGQARKVIANISLSLDGRVHGRGGEYDMGWIGPHAVSDAPRDLMVRMAGSATTVLLGRKNYEGFGGYWPAVAQDESAEPRDREMAQWLDEVEKVVFSSTLTGAPWKNSRIVNGDAAAEVRRLRAEPGGDMVVLNSVSVIKALVAAGELDRLTITLCPELVGGGARLFEDGVPQTSWTLTDLSTSGTGAICLTYDRKPAGS</sequence>
<organism evidence="2 3">
    <name type="scientific">Actinomadura rugatobispora</name>
    <dbReference type="NCBI Taxonomy" id="1994"/>
    <lineage>
        <taxon>Bacteria</taxon>
        <taxon>Bacillati</taxon>
        <taxon>Actinomycetota</taxon>
        <taxon>Actinomycetes</taxon>
        <taxon>Streptosporangiales</taxon>
        <taxon>Thermomonosporaceae</taxon>
        <taxon>Actinomadura</taxon>
    </lineage>
</organism>
<protein>
    <submittedName>
        <fullName evidence="2">Dihydrofolate reductase family protein</fullName>
    </submittedName>
</protein>
<comment type="caution">
    <text evidence="2">The sequence shown here is derived from an EMBL/GenBank/DDBJ whole genome shotgun (WGS) entry which is preliminary data.</text>
</comment>
<accession>A0ABW1AFD0</accession>
<reference evidence="3" key="1">
    <citation type="journal article" date="2019" name="Int. J. Syst. Evol. Microbiol.">
        <title>The Global Catalogue of Microorganisms (GCM) 10K type strain sequencing project: providing services to taxonomists for standard genome sequencing and annotation.</title>
        <authorList>
            <consortium name="The Broad Institute Genomics Platform"/>
            <consortium name="The Broad Institute Genome Sequencing Center for Infectious Disease"/>
            <person name="Wu L."/>
            <person name="Ma J."/>
        </authorList>
    </citation>
    <scope>NUCLEOTIDE SEQUENCE [LARGE SCALE GENOMIC DNA]</scope>
    <source>
        <strain evidence="3">KCTC 42087</strain>
    </source>
</reference>
<dbReference type="Gene3D" id="3.40.430.10">
    <property type="entry name" value="Dihydrofolate Reductase, subunit A"/>
    <property type="match status" value="1"/>
</dbReference>
<dbReference type="RefSeq" id="WP_378290087.1">
    <property type="nucleotide sequence ID" value="NZ_JBHSON010000107.1"/>
</dbReference>
<evidence type="ECO:0000313" key="3">
    <source>
        <dbReference type="Proteomes" id="UP001596074"/>
    </source>
</evidence>
<evidence type="ECO:0000259" key="1">
    <source>
        <dbReference type="Pfam" id="PF01872"/>
    </source>
</evidence>
<proteinExistence type="predicted"/>
<dbReference type="Pfam" id="PF01872">
    <property type="entry name" value="RibD_C"/>
    <property type="match status" value="1"/>
</dbReference>
<dbReference type="InterPro" id="IPR024072">
    <property type="entry name" value="DHFR-like_dom_sf"/>
</dbReference>
<evidence type="ECO:0000313" key="2">
    <source>
        <dbReference type="EMBL" id="MFC5753253.1"/>
    </source>
</evidence>
<dbReference type="PANTHER" id="PTHR38011">
    <property type="entry name" value="DIHYDROFOLATE REDUCTASE FAMILY PROTEIN (AFU_ORTHOLOGUE AFUA_8G06820)"/>
    <property type="match status" value="1"/>
</dbReference>
<keyword evidence="3" id="KW-1185">Reference proteome</keyword>